<dbReference type="PROSITE" id="PS50011">
    <property type="entry name" value="PROTEIN_KINASE_DOM"/>
    <property type="match status" value="1"/>
</dbReference>
<dbReference type="InterPro" id="IPR001245">
    <property type="entry name" value="Ser-Thr/Tyr_kinase_cat_dom"/>
</dbReference>
<dbReference type="GO" id="GO:0005524">
    <property type="term" value="F:ATP binding"/>
    <property type="evidence" value="ECO:0007669"/>
    <property type="project" value="UniProtKB-KW"/>
</dbReference>
<dbReference type="GO" id="GO:0004672">
    <property type="term" value="F:protein kinase activity"/>
    <property type="evidence" value="ECO:0007669"/>
    <property type="project" value="InterPro"/>
</dbReference>
<organism evidence="5 6">
    <name type="scientific">Solanum bulbocastanum</name>
    <name type="common">Wild potato</name>
    <dbReference type="NCBI Taxonomy" id="147425"/>
    <lineage>
        <taxon>Eukaryota</taxon>
        <taxon>Viridiplantae</taxon>
        <taxon>Streptophyta</taxon>
        <taxon>Embryophyta</taxon>
        <taxon>Tracheophyta</taxon>
        <taxon>Spermatophyta</taxon>
        <taxon>Magnoliopsida</taxon>
        <taxon>eudicotyledons</taxon>
        <taxon>Gunneridae</taxon>
        <taxon>Pentapetalae</taxon>
        <taxon>asterids</taxon>
        <taxon>lamiids</taxon>
        <taxon>Solanales</taxon>
        <taxon>Solanaceae</taxon>
        <taxon>Solanoideae</taxon>
        <taxon>Solaneae</taxon>
        <taxon>Solanum</taxon>
    </lineage>
</organism>
<dbReference type="SUPFAM" id="SSF56112">
    <property type="entry name" value="Protein kinase-like (PK-like)"/>
    <property type="match status" value="1"/>
</dbReference>
<dbReference type="EMBL" id="JBANQN010000010">
    <property type="protein sequence ID" value="KAK6777837.1"/>
    <property type="molecule type" value="Genomic_DNA"/>
</dbReference>
<protein>
    <recommendedName>
        <fullName evidence="4">Protein kinase domain-containing protein</fullName>
    </recommendedName>
</protein>
<feature type="compositionally biased region" description="Low complexity" evidence="3">
    <location>
        <begin position="171"/>
        <end position="191"/>
    </location>
</feature>
<dbReference type="InterPro" id="IPR000719">
    <property type="entry name" value="Prot_kinase_dom"/>
</dbReference>
<dbReference type="Gene3D" id="1.10.510.10">
    <property type="entry name" value="Transferase(Phosphotransferase) domain 1"/>
    <property type="match status" value="2"/>
</dbReference>
<feature type="region of interest" description="Disordered" evidence="3">
    <location>
        <begin position="156"/>
        <end position="191"/>
    </location>
</feature>
<evidence type="ECO:0000256" key="3">
    <source>
        <dbReference type="SAM" id="MobiDB-lite"/>
    </source>
</evidence>
<evidence type="ECO:0000256" key="1">
    <source>
        <dbReference type="ARBA" id="ARBA00022741"/>
    </source>
</evidence>
<proteinExistence type="predicted"/>
<evidence type="ECO:0000313" key="6">
    <source>
        <dbReference type="Proteomes" id="UP001371456"/>
    </source>
</evidence>
<evidence type="ECO:0000256" key="2">
    <source>
        <dbReference type="ARBA" id="ARBA00022840"/>
    </source>
</evidence>
<dbReference type="AlphaFoldDB" id="A0AAN8Y3K6"/>
<dbReference type="PANTHER" id="PTHR27007">
    <property type="match status" value="1"/>
</dbReference>
<name>A0AAN8Y3K6_SOLBU</name>
<dbReference type="GO" id="GO:0051707">
    <property type="term" value="P:response to other organism"/>
    <property type="evidence" value="ECO:0007669"/>
    <property type="project" value="UniProtKB-ARBA"/>
</dbReference>
<comment type="caution">
    <text evidence="5">The sequence shown here is derived from an EMBL/GenBank/DDBJ whole genome shotgun (WGS) entry which is preliminary data.</text>
</comment>
<keyword evidence="6" id="KW-1185">Reference proteome</keyword>
<keyword evidence="1" id="KW-0547">Nucleotide-binding</keyword>
<dbReference type="PROSITE" id="PS00108">
    <property type="entry name" value="PROTEIN_KINASE_ST"/>
    <property type="match status" value="1"/>
</dbReference>
<dbReference type="InterPro" id="IPR050528">
    <property type="entry name" value="L-type_Lectin-RKs"/>
</dbReference>
<gene>
    <name evidence="5" type="ORF">RDI58_024555</name>
</gene>
<keyword evidence="2" id="KW-0067">ATP-binding</keyword>
<dbReference type="InterPro" id="IPR008271">
    <property type="entry name" value="Ser/Thr_kinase_AS"/>
</dbReference>
<dbReference type="Proteomes" id="UP001371456">
    <property type="component" value="Unassembled WGS sequence"/>
</dbReference>
<reference evidence="5 6" key="1">
    <citation type="submission" date="2024-02" db="EMBL/GenBank/DDBJ databases">
        <title>de novo genome assembly of Solanum bulbocastanum strain 11H21.</title>
        <authorList>
            <person name="Hosaka A.J."/>
        </authorList>
    </citation>
    <scope>NUCLEOTIDE SEQUENCE [LARGE SCALE GENOMIC DNA]</scope>
    <source>
        <tissue evidence="5">Young leaves</tissue>
    </source>
</reference>
<evidence type="ECO:0000313" key="5">
    <source>
        <dbReference type="EMBL" id="KAK6777837.1"/>
    </source>
</evidence>
<feature type="domain" description="Protein kinase" evidence="4">
    <location>
        <begin position="1"/>
        <end position="191"/>
    </location>
</feature>
<feature type="compositionally biased region" description="Polar residues" evidence="3">
    <location>
        <begin position="156"/>
        <end position="170"/>
    </location>
</feature>
<accession>A0AAN8Y3K6</accession>
<dbReference type="Pfam" id="PF07714">
    <property type="entry name" value="PK_Tyr_Ser-Thr"/>
    <property type="match status" value="1"/>
</dbReference>
<dbReference type="InterPro" id="IPR011009">
    <property type="entry name" value="Kinase-like_dom_sf"/>
</dbReference>
<sequence>MPTGSLDYHLFKGKSHLTWSIRFKIAQGLASVLLYLHDLCEKFLVHRDIKSRNIMLDSYFNASKETNVYNFGVVALEIGCGRKPIDPKVEEHQVEHLLVGGLWCAHLDNNCSPSIRQTIQVLNFEAPKIPVPTYCSMSQYGQTTLFASPYDSNGSPISEVHSSGTRDYTGSSNNTAASAAPSPSASFLYTR</sequence>
<evidence type="ECO:0000259" key="4">
    <source>
        <dbReference type="PROSITE" id="PS50011"/>
    </source>
</evidence>